<dbReference type="SMART" id="SM00343">
    <property type="entry name" value="ZnF_C2HC"/>
    <property type="match status" value="2"/>
</dbReference>
<gene>
    <name evidence="5" type="ORF">RHGRI_005851</name>
</gene>
<organism evidence="5 6">
    <name type="scientific">Rhododendron griersonianum</name>
    <dbReference type="NCBI Taxonomy" id="479676"/>
    <lineage>
        <taxon>Eukaryota</taxon>
        <taxon>Viridiplantae</taxon>
        <taxon>Streptophyta</taxon>
        <taxon>Embryophyta</taxon>
        <taxon>Tracheophyta</taxon>
        <taxon>Spermatophyta</taxon>
        <taxon>Magnoliopsida</taxon>
        <taxon>eudicotyledons</taxon>
        <taxon>Gunneridae</taxon>
        <taxon>Pentapetalae</taxon>
        <taxon>asterids</taxon>
        <taxon>Ericales</taxon>
        <taxon>Ericaceae</taxon>
        <taxon>Ericoideae</taxon>
        <taxon>Rhodoreae</taxon>
        <taxon>Rhododendron</taxon>
    </lineage>
</organism>
<keyword evidence="1" id="KW-0863">Zinc-finger</keyword>
<feature type="region of interest" description="Disordered" evidence="3">
    <location>
        <begin position="274"/>
        <end position="297"/>
    </location>
</feature>
<proteinExistence type="predicted"/>
<name>A0AAV6LFU1_9ERIC</name>
<feature type="compositionally biased region" description="Basic and acidic residues" evidence="3">
    <location>
        <begin position="274"/>
        <end position="293"/>
    </location>
</feature>
<dbReference type="EMBL" id="JACTNZ010000002">
    <property type="protein sequence ID" value="KAG5563234.1"/>
    <property type="molecule type" value="Genomic_DNA"/>
</dbReference>
<keyword evidence="2" id="KW-0175">Coiled coil</keyword>
<comment type="caution">
    <text evidence="5">The sequence shown here is derived from an EMBL/GenBank/DDBJ whole genome shotgun (WGS) entry which is preliminary data.</text>
</comment>
<feature type="compositionally biased region" description="Acidic residues" evidence="3">
    <location>
        <begin position="369"/>
        <end position="381"/>
    </location>
</feature>
<evidence type="ECO:0000256" key="3">
    <source>
        <dbReference type="SAM" id="MobiDB-lite"/>
    </source>
</evidence>
<sequence>MNMNNNMNHPSSRTPILDSENFDYWKSRIKAIMRSVDEEIWNSCIGGYSHPTKKVEEKQVPKLTAELSREEKAALQANNRALDILFSAVDVNEHRKIANCEIAKEAWDILVTCHEGTDVVKQSKLQRLTTEFEIIRMQEDETFNEFYSKLIAIVNSCETLGEPIPPFRVIKKILRSLPERFKTKVTMLEGKRKLNEKSVEEVVGILQTYEADMLQPESLNSKVKPSAKSIAFASSQSESRESDCDDEYDLEAMDIFTKNFKQFFKKKVTDSDGNKKFGNRGKNESSSAKEKKGIKSTPAGPKCYECQGYGHVAHECINKLKKKTNFKANITWDDDSESDNSEEEQVDRTNFMAFGASLKSNLSDHESSDDSENEGSDEEFSFDELKQSYNMLFKESIKINESNLKMAENYNNSNKELVTAKKQVEELQVSLSSVTSEKEKLSKEVENLREKNKVLTNLNAASEDKIESLNIEIDNANILFERLNTGSKKLDKILDVQRPTSDKTGLGFYEASSSKIVRGKPNEVESNKVTPKPHSIDTTKNVMGKTHDIKKDSFTNFIPTCHYCQIKGHIKPKCFQLHGYPQGFRHYKNATMVGSIGNVMSSLVKNKNVKSLWLKPLSENQKNFGKIQTRQIWVKKCDLDCFVAHTTFKAKNSHIWNRNSDCSHFMPSNKIGWGMSH</sequence>
<feature type="region of interest" description="Disordered" evidence="3">
    <location>
        <begin position="360"/>
        <end position="381"/>
    </location>
</feature>
<dbReference type="PANTHER" id="PTHR35317:SF23">
    <property type="entry name" value="OS04G0629600 PROTEIN"/>
    <property type="match status" value="1"/>
</dbReference>
<dbReference type="InterPro" id="IPR001878">
    <property type="entry name" value="Znf_CCHC"/>
</dbReference>
<dbReference type="GO" id="GO:0008270">
    <property type="term" value="F:zinc ion binding"/>
    <property type="evidence" value="ECO:0007669"/>
    <property type="project" value="UniProtKB-KW"/>
</dbReference>
<keyword evidence="1" id="KW-0862">Zinc</keyword>
<evidence type="ECO:0000313" key="5">
    <source>
        <dbReference type="EMBL" id="KAG5563234.1"/>
    </source>
</evidence>
<dbReference type="Proteomes" id="UP000823749">
    <property type="component" value="Chromosome 2"/>
</dbReference>
<evidence type="ECO:0000256" key="1">
    <source>
        <dbReference type="PROSITE-ProRule" id="PRU00047"/>
    </source>
</evidence>
<dbReference type="PANTHER" id="PTHR35317">
    <property type="entry name" value="OS04G0629600 PROTEIN"/>
    <property type="match status" value="1"/>
</dbReference>
<evidence type="ECO:0000256" key="2">
    <source>
        <dbReference type="SAM" id="Coils"/>
    </source>
</evidence>
<dbReference type="Pfam" id="PF14223">
    <property type="entry name" value="Retrotran_gag_2"/>
    <property type="match status" value="1"/>
</dbReference>
<dbReference type="GO" id="GO:0003676">
    <property type="term" value="F:nucleic acid binding"/>
    <property type="evidence" value="ECO:0007669"/>
    <property type="project" value="InterPro"/>
</dbReference>
<keyword evidence="6" id="KW-1185">Reference proteome</keyword>
<feature type="coiled-coil region" evidence="2">
    <location>
        <begin position="407"/>
        <end position="479"/>
    </location>
</feature>
<feature type="domain" description="CCHC-type" evidence="4">
    <location>
        <begin position="302"/>
        <end position="316"/>
    </location>
</feature>
<evidence type="ECO:0000259" key="4">
    <source>
        <dbReference type="PROSITE" id="PS50158"/>
    </source>
</evidence>
<protein>
    <recommendedName>
        <fullName evidence="4">CCHC-type domain-containing protein</fullName>
    </recommendedName>
</protein>
<dbReference type="AlphaFoldDB" id="A0AAV6LFU1"/>
<reference evidence="5" key="1">
    <citation type="submission" date="2020-08" db="EMBL/GenBank/DDBJ databases">
        <title>Plant Genome Project.</title>
        <authorList>
            <person name="Zhang R.-G."/>
        </authorList>
    </citation>
    <scope>NUCLEOTIDE SEQUENCE</scope>
    <source>
        <strain evidence="5">WSP0</strain>
        <tissue evidence="5">Leaf</tissue>
    </source>
</reference>
<keyword evidence="1" id="KW-0479">Metal-binding</keyword>
<accession>A0AAV6LFU1</accession>
<dbReference type="PROSITE" id="PS50158">
    <property type="entry name" value="ZF_CCHC"/>
    <property type="match status" value="1"/>
</dbReference>
<evidence type="ECO:0000313" key="6">
    <source>
        <dbReference type="Proteomes" id="UP000823749"/>
    </source>
</evidence>